<feature type="compositionally biased region" description="Basic and acidic residues" evidence="1">
    <location>
        <begin position="2151"/>
        <end position="2185"/>
    </location>
</feature>
<feature type="region of interest" description="Disordered" evidence="1">
    <location>
        <begin position="5757"/>
        <end position="5776"/>
    </location>
</feature>
<feature type="compositionally biased region" description="Low complexity" evidence="1">
    <location>
        <begin position="1924"/>
        <end position="1940"/>
    </location>
</feature>
<feature type="compositionally biased region" description="Low complexity" evidence="1">
    <location>
        <begin position="5667"/>
        <end position="5680"/>
    </location>
</feature>
<feature type="compositionally biased region" description="Low complexity" evidence="1">
    <location>
        <begin position="344"/>
        <end position="364"/>
    </location>
</feature>
<feature type="compositionally biased region" description="Basic and acidic residues" evidence="1">
    <location>
        <begin position="1727"/>
        <end position="1744"/>
    </location>
</feature>
<feature type="compositionally biased region" description="Basic and acidic residues" evidence="1">
    <location>
        <begin position="5815"/>
        <end position="5825"/>
    </location>
</feature>
<feature type="compositionally biased region" description="Basic and acidic residues" evidence="1">
    <location>
        <begin position="5119"/>
        <end position="5162"/>
    </location>
</feature>
<feature type="compositionally biased region" description="Basic and acidic residues" evidence="1">
    <location>
        <begin position="3130"/>
        <end position="3142"/>
    </location>
</feature>
<feature type="region of interest" description="Disordered" evidence="1">
    <location>
        <begin position="3074"/>
        <end position="3150"/>
    </location>
</feature>
<feature type="compositionally biased region" description="Basic residues" evidence="1">
    <location>
        <begin position="1745"/>
        <end position="1758"/>
    </location>
</feature>
<feature type="region of interest" description="Disordered" evidence="1">
    <location>
        <begin position="1130"/>
        <end position="1940"/>
    </location>
</feature>
<feature type="compositionally biased region" description="Polar residues" evidence="1">
    <location>
        <begin position="3080"/>
        <end position="3091"/>
    </location>
</feature>
<feature type="compositionally biased region" description="Basic and acidic residues" evidence="1">
    <location>
        <begin position="3497"/>
        <end position="3509"/>
    </location>
</feature>
<feature type="region of interest" description="Disordered" evidence="1">
    <location>
        <begin position="119"/>
        <end position="163"/>
    </location>
</feature>
<feature type="region of interest" description="Disordered" evidence="1">
    <location>
        <begin position="211"/>
        <end position="252"/>
    </location>
</feature>
<feature type="compositionally biased region" description="Basic and acidic residues" evidence="1">
    <location>
        <begin position="2466"/>
        <end position="2483"/>
    </location>
</feature>
<feature type="compositionally biased region" description="Basic and acidic residues" evidence="1">
    <location>
        <begin position="3579"/>
        <end position="3588"/>
    </location>
</feature>
<feature type="region of interest" description="Disordered" evidence="1">
    <location>
        <begin position="5815"/>
        <end position="5929"/>
    </location>
</feature>
<feature type="compositionally biased region" description="Basic and acidic residues" evidence="1">
    <location>
        <begin position="4357"/>
        <end position="4367"/>
    </location>
</feature>
<keyword evidence="3" id="KW-1185">Reference proteome</keyword>
<dbReference type="Proteomes" id="UP000221165">
    <property type="component" value="Unassembled WGS sequence"/>
</dbReference>
<feature type="compositionally biased region" description="Basic and acidic residues" evidence="1">
    <location>
        <begin position="3266"/>
        <end position="3304"/>
    </location>
</feature>
<feature type="compositionally biased region" description="Basic and acidic residues" evidence="1">
    <location>
        <begin position="2820"/>
        <end position="2838"/>
    </location>
</feature>
<feature type="compositionally biased region" description="Basic and acidic residues" evidence="1">
    <location>
        <begin position="2081"/>
        <end position="2091"/>
    </location>
</feature>
<feature type="region of interest" description="Disordered" evidence="1">
    <location>
        <begin position="6107"/>
        <end position="6126"/>
    </location>
</feature>
<feature type="region of interest" description="Disordered" evidence="1">
    <location>
        <begin position="4277"/>
        <end position="4387"/>
    </location>
</feature>
<feature type="compositionally biased region" description="Low complexity" evidence="1">
    <location>
        <begin position="2661"/>
        <end position="2680"/>
    </location>
</feature>
<feature type="compositionally biased region" description="Basic and acidic residues" evidence="1">
    <location>
        <begin position="4150"/>
        <end position="4160"/>
    </location>
</feature>
<feature type="compositionally biased region" description="Basic and acidic residues" evidence="1">
    <location>
        <begin position="5102"/>
        <end position="5111"/>
    </location>
</feature>
<feature type="compositionally biased region" description="Basic and acidic residues" evidence="1">
    <location>
        <begin position="4014"/>
        <end position="4023"/>
    </location>
</feature>
<dbReference type="RefSeq" id="XP_067923433.1">
    <property type="nucleotide sequence ID" value="XM_068064589.1"/>
</dbReference>
<feature type="compositionally biased region" description="Basic and acidic residues" evidence="1">
    <location>
        <begin position="1470"/>
        <end position="1486"/>
    </location>
</feature>
<feature type="compositionally biased region" description="Polar residues" evidence="1">
    <location>
        <begin position="2969"/>
        <end position="2993"/>
    </location>
</feature>
<feature type="compositionally biased region" description="Basic and acidic residues" evidence="1">
    <location>
        <begin position="5685"/>
        <end position="5702"/>
    </location>
</feature>
<feature type="compositionally biased region" description="Basic and acidic residues" evidence="1">
    <location>
        <begin position="4449"/>
        <end position="4485"/>
    </location>
</feature>
<feature type="compositionally biased region" description="Basic and acidic residues" evidence="1">
    <location>
        <begin position="3971"/>
        <end position="3981"/>
    </location>
</feature>
<feature type="compositionally biased region" description="Low complexity" evidence="1">
    <location>
        <begin position="1801"/>
        <end position="1895"/>
    </location>
</feature>
<feature type="region of interest" description="Disordered" evidence="1">
    <location>
        <begin position="344"/>
        <end position="711"/>
    </location>
</feature>
<feature type="compositionally biased region" description="Basic and acidic residues" evidence="1">
    <location>
        <begin position="4284"/>
        <end position="4308"/>
    </location>
</feature>
<dbReference type="GeneID" id="94427800"/>
<feature type="compositionally biased region" description="Polar residues" evidence="1">
    <location>
        <begin position="2682"/>
        <end position="2702"/>
    </location>
</feature>
<feature type="region of interest" description="Disordered" evidence="1">
    <location>
        <begin position="2128"/>
        <end position="2217"/>
    </location>
</feature>
<feature type="compositionally biased region" description="Polar residues" evidence="1">
    <location>
        <begin position="365"/>
        <end position="375"/>
    </location>
</feature>
<feature type="compositionally biased region" description="Basic residues" evidence="1">
    <location>
        <begin position="1186"/>
        <end position="1198"/>
    </location>
</feature>
<feature type="compositionally biased region" description="Low complexity" evidence="1">
    <location>
        <begin position="1297"/>
        <end position="1329"/>
    </location>
</feature>
<feature type="compositionally biased region" description="Basic and acidic residues" evidence="1">
    <location>
        <begin position="3690"/>
        <end position="3700"/>
    </location>
</feature>
<feature type="compositionally biased region" description="Low complexity" evidence="1">
    <location>
        <begin position="2207"/>
        <end position="2217"/>
    </location>
</feature>
<feature type="compositionally biased region" description="Basic and acidic residues" evidence="1">
    <location>
        <begin position="507"/>
        <end position="523"/>
    </location>
</feature>
<feature type="compositionally biased region" description="Basic and acidic residues" evidence="1">
    <location>
        <begin position="3636"/>
        <end position="3645"/>
    </location>
</feature>
<feature type="compositionally biased region" description="Polar residues" evidence="1">
    <location>
        <begin position="1147"/>
        <end position="1159"/>
    </location>
</feature>
<feature type="compositionally biased region" description="Polar residues" evidence="1">
    <location>
        <begin position="3108"/>
        <end position="3123"/>
    </location>
</feature>
<feature type="compositionally biased region" description="Basic and acidic residues" evidence="1">
    <location>
        <begin position="3551"/>
        <end position="3572"/>
    </location>
</feature>
<feature type="compositionally biased region" description="Basic and acidic residues" evidence="1">
    <location>
        <begin position="3902"/>
        <end position="3930"/>
    </location>
</feature>
<feature type="compositionally biased region" description="Polar residues" evidence="1">
    <location>
        <begin position="1420"/>
        <end position="1431"/>
    </location>
</feature>
<feature type="compositionally biased region" description="Polar residues" evidence="1">
    <location>
        <begin position="32"/>
        <end position="41"/>
    </location>
</feature>
<gene>
    <name evidence="2" type="ORF">CSUI_004398</name>
</gene>
<feature type="compositionally biased region" description="Basic and acidic residues" evidence="1">
    <location>
        <begin position="785"/>
        <end position="795"/>
    </location>
</feature>
<feature type="compositionally biased region" description="Basic and acidic residues" evidence="1">
    <location>
        <begin position="2539"/>
        <end position="2549"/>
    </location>
</feature>
<evidence type="ECO:0000313" key="3">
    <source>
        <dbReference type="Proteomes" id="UP000221165"/>
    </source>
</evidence>
<feature type="region of interest" description="Disordered" evidence="1">
    <location>
        <begin position="4786"/>
        <end position="4812"/>
    </location>
</feature>
<feature type="compositionally biased region" description="Low complexity" evidence="1">
    <location>
        <begin position="1991"/>
        <end position="2015"/>
    </location>
</feature>
<evidence type="ECO:0000256" key="1">
    <source>
        <dbReference type="SAM" id="MobiDB-lite"/>
    </source>
</evidence>
<feature type="compositionally biased region" description="Low complexity" evidence="1">
    <location>
        <begin position="2768"/>
        <end position="2791"/>
    </location>
</feature>
<feature type="compositionally biased region" description="Polar residues" evidence="1">
    <location>
        <begin position="845"/>
        <end position="869"/>
    </location>
</feature>
<dbReference type="SUPFAM" id="SSF56112">
    <property type="entry name" value="Protein kinase-like (PK-like)"/>
    <property type="match status" value="2"/>
</dbReference>
<name>A0A2C6L1N5_9APIC</name>
<feature type="compositionally biased region" description="Low complexity" evidence="1">
    <location>
        <begin position="1497"/>
        <end position="1506"/>
    </location>
</feature>
<feature type="compositionally biased region" description="Low complexity" evidence="1">
    <location>
        <begin position="4166"/>
        <end position="4176"/>
    </location>
</feature>
<feature type="compositionally biased region" description="Basic and acidic residues" evidence="1">
    <location>
        <begin position="1200"/>
        <end position="1217"/>
    </location>
</feature>
<feature type="compositionally biased region" description="Polar residues" evidence="1">
    <location>
        <begin position="3811"/>
        <end position="3821"/>
    </location>
</feature>
<feature type="compositionally biased region" description="Low complexity" evidence="1">
    <location>
        <begin position="1350"/>
        <end position="1383"/>
    </location>
</feature>
<feature type="region of interest" description="Disordered" evidence="1">
    <location>
        <begin position="4714"/>
        <end position="4744"/>
    </location>
</feature>
<feature type="region of interest" description="Disordered" evidence="1">
    <location>
        <begin position="266"/>
        <end position="319"/>
    </location>
</feature>
<feature type="compositionally biased region" description="Basic and acidic residues" evidence="1">
    <location>
        <begin position="2371"/>
        <end position="2391"/>
    </location>
</feature>
<accession>A0A2C6L1N5</accession>
<dbReference type="OrthoDB" id="333938at2759"/>
<feature type="compositionally biased region" description="Basic and acidic residues" evidence="1">
    <location>
        <begin position="225"/>
        <end position="241"/>
    </location>
</feature>
<feature type="compositionally biased region" description="Polar residues" evidence="1">
    <location>
        <begin position="526"/>
        <end position="549"/>
    </location>
</feature>
<feature type="compositionally biased region" description="Polar residues" evidence="1">
    <location>
        <begin position="1175"/>
        <end position="1185"/>
    </location>
</feature>
<feature type="region of interest" description="Disordered" evidence="1">
    <location>
        <begin position="2255"/>
        <end position="2274"/>
    </location>
</feature>
<feature type="region of interest" description="Disordered" evidence="1">
    <location>
        <begin position="1954"/>
        <end position="1973"/>
    </location>
</feature>
<feature type="compositionally biased region" description="Basic and acidic residues" evidence="1">
    <location>
        <begin position="4375"/>
        <end position="4387"/>
    </location>
</feature>
<feature type="region of interest" description="Disordered" evidence="1">
    <location>
        <begin position="5783"/>
        <end position="5802"/>
    </location>
</feature>
<feature type="compositionally biased region" description="Basic and acidic residues" evidence="1">
    <location>
        <begin position="2315"/>
        <end position="2329"/>
    </location>
</feature>
<feature type="compositionally biased region" description="Polar residues" evidence="1">
    <location>
        <begin position="2102"/>
        <end position="2112"/>
    </location>
</feature>
<feature type="region of interest" description="Disordered" evidence="1">
    <location>
        <begin position="2661"/>
        <end position="2714"/>
    </location>
</feature>
<dbReference type="VEuPathDB" id="ToxoDB:CSUI_004398"/>
<feature type="compositionally biased region" description="Low complexity" evidence="1">
    <location>
        <begin position="1223"/>
        <end position="1241"/>
    </location>
</feature>
<protein>
    <submittedName>
        <fullName evidence="2">Uncharacterized protein</fullName>
    </submittedName>
</protein>
<feature type="region of interest" description="Disordered" evidence="1">
    <location>
        <begin position="4135"/>
        <end position="4180"/>
    </location>
</feature>
<feature type="compositionally biased region" description="Basic and acidic residues" evidence="1">
    <location>
        <begin position="3534"/>
        <end position="3544"/>
    </location>
</feature>
<feature type="compositionally biased region" description="Basic residues" evidence="1">
    <location>
        <begin position="3673"/>
        <end position="3689"/>
    </location>
</feature>
<feature type="compositionally biased region" description="Polar residues" evidence="1">
    <location>
        <begin position="2128"/>
        <end position="2137"/>
    </location>
</feature>
<feature type="compositionally biased region" description="Basic residues" evidence="1">
    <location>
        <begin position="1711"/>
        <end position="1726"/>
    </location>
</feature>
<feature type="compositionally biased region" description="Polar residues" evidence="1">
    <location>
        <begin position="5783"/>
        <end position="5797"/>
    </location>
</feature>
<feature type="compositionally biased region" description="Low complexity" evidence="1">
    <location>
        <begin position="1130"/>
        <end position="1146"/>
    </location>
</feature>
<feature type="compositionally biased region" description="Basic residues" evidence="1">
    <location>
        <begin position="2842"/>
        <end position="2851"/>
    </location>
</feature>
<feature type="compositionally biased region" description="Polar residues" evidence="1">
    <location>
        <begin position="796"/>
        <end position="806"/>
    </location>
</feature>
<feature type="region of interest" description="Disordered" evidence="1">
    <location>
        <begin position="725"/>
        <end position="874"/>
    </location>
</feature>
<feature type="compositionally biased region" description="Low complexity" evidence="1">
    <location>
        <begin position="4523"/>
        <end position="4545"/>
    </location>
</feature>
<feature type="compositionally biased region" description="Basic and acidic residues" evidence="1">
    <location>
        <begin position="2407"/>
        <end position="2420"/>
    </location>
</feature>
<feature type="compositionally biased region" description="Basic residues" evidence="1">
    <location>
        <begin position="1767"/>
        <end position="1787"/>
    </location>
</feature>
<feature type="region of interest" description="Disordered" evidence="1">
    <location>
        <begin position="2530"/>
        <end position="2649"/>
    </location>
</feature>
<feature type="region of interest" description="Disordered" evidence="1">
    <location>
        <begin position="4523"/>
        <end position="4548"/>
    </location>
</feature>
<feature type="region of interest" description="Disordered" evidence="1">
    <location>
        <begin position="5102"/>
        <end position="5250"/>
    </location>
</feature>
<feature type="compositionally biased region" description="Basic and acidic residues" evidence="1">
    <location>
        <begin position="3464"/>
        <end position="3475"/>
    </location>
</feature>
<feature type="compositionally biased region" description="Polar residues" evidence="1">
    <location>
        <begin position="3171"/>
        <end position="3186"/>
    </location>
</feature>
<feature type="compositionally biased region" description="Basic and acidic residues" evidence="1">
    <location>
        <begin position="3936"/>
        <end position="3945"/>
    </location>
</feature>
<feature type="compositionally biased region" description="Polar residues" evidence="1">
    <location>
        <begin position="1242"/>
        <end position="1265"/>
    </location>
</feature>
<comment type="caution">
    <text evidence="2">The sequence shown here is derived from an EMBL/GenBank/DDBJ whole genome shotgun (WGS) entry which is preliminary data.</text>
</comment>
<feature type="compositionally biased region" description="Basic and acidic residues" evidence="1">
    <location>
        <begin position="5966"/>
        <end position="5979"/>
    </location>
</feature>
<feature type="compositionally biased region" description="Basic and acidic residues" evidence="1">
    <location>
        <begin position="2427"/>
        <end position="2457"/>
    </location>
</feature>
<feature type="region of interest" description="Disordered" evidence="1">
    <location>
        <begin position="1"/>
        <end position="53"/>
    </location>
</feature>
<feature type="compositionally biased region" description="Basic and acidic residues" evidence="1">
    <location>
        <begin position="2340"/>
        <end position="2361"/>
    </location>
</feature>
<feature type="compositionally biased region" description="Basic and acidic residues" evidence="1">
    <location>
        <begin position="2560"/>
        <end position="2578"/>
    </location>
</feature>
<dbReference type="InterPro" id="IPR011009">
    <property type="entry name" value="Kinase-like_dom_sf"/>
</dbReference>
<feature type="compositionally biased region" description="Basic and acidic residues" evidence="1">
    <location>
        <begin position="3609"/>
        <end position="3619"/>
    </location>
</feature>
<reference evidence="2 3" key="1">
    <citation type="journal article" date="2017" name="Int. J. Parasitol.">
        <title>The genome of the protozoan parasite Cystoisospora suis and a reverse vaccinology approach to identify vaccine candidates.</title>
        <authorList>
            <person name="Palmieri N."/>
            <person name="Shrestha A."/>
            <person name="Ruttkowski B."/>
            <person name="Beck T."/>
            <person name="Vogl C."/>
            <person name="Tomley F."/>
            <person name="Blake D.P."/>
            <person name="Joachim A."/>
        </authorList>
    </citation>
    <scope>NUCLEOTIDE SEQUENCE [LARGE SCALE GENOMIC DNA]</scope>
    <source>
        <strain evidence="2 3">Wien I</strain>
    </source>
</reference>
<feature type="compositionally biased region" description="Basic and acidic residues" evidence="1">
    <location>
        <begin position="3316"/>
        <end position="3412"/>
    </location>
</feature>
<feature type="compositionally biased region" description="Basic and acidic residues" evidence="1">
    <location>
        <begin position="3752"/>
        <end position="3761"/>
    </location>
</feature>
<feature type="compositionally biased region" description="Acidic residues" evidence="1">
    <location>
        <begin position="6116"/>
        <end position="6126"/>
    </location>
</feature>
<feature type="compositionally biased region" description="Basic and acidic residues" evidence="1">
    <location>
        <begin position="550"/>
        <end position="565"/>
    </location>
</feature>
<feature type="region of interest" description="Disordered" evidence="1">
    <location>
        <begin position="1991"/>
        <end position="2112"/>
    </location>
</feature>
<feature type="compositionally biased region" description="Polar residues" evidence="1">
    <location>
        <begin position="3844"/>
        <end position="3854"/>
    </location>
</feature>
<feature type="region of interest" description="Disordered" evidence="1">
    <location>
        <begin position="3164"/>
        <end position="4049"/>
    </location>
</feature>
<feature type="compositionally biased region" description="Polar residues" evidence="1">
    <location>
        <begin position="3767"/>
        <end position="3787"/>
    </location>
</feature>
<feature type="compositionally biased region" description="Basic and acidic residues" evidence="1">
    <location>
        <begin position="2953"/>
        <end position="2968"/>
    </location>
</feature>
<feature type="compositionally biased region" description="Polar residues" evidence="1">
    <location>
        <begin position="1901"/>
        <end position="1916"/>
    </location>
</feature>
<feature type="region of interest" description="Disordered" evidence="1">
    <location>
        <begin position="4981"/>
        <end position="5025"/>
    </location>
</feature>
<sequence>MEIFSSSPSALGAGAVGDESFCPHTSKEEDQGTLNDLGQATSSENSFSLSSRRDAATSGDVVADFYASLTAQAALPALQVPGRRLLRCTYIETNRRASDGGGCPGSSEPGITRTSVFRASPTYTSSGGGRPSEIARGMYTPGGGSSGDSRCTDSAGNGGLESNKYTLEQGRHAGRGSVQYSREALPSPIGSPQGSLSISYMHSYVSSERGSHLSNSVSAASGGDGDGRGGLHSRGEDKEPSQEGCPYMPGGRNSCDGCGYARDKKKRGDFYGASKGRDRSGRRGRNRTRRHSEQGGFFRKIQQQDRFSGRAAATSGGTSFIPFPTTAAENIGFFSPSTWPAFSSPPSSSQFSSSSFSNSSNMSSREQPAQSFLSHTTASLPTSPPSLPSTAFSPFHPSGGFFSPSPLVTKENATGRDTFMSPVSSRDAPPGDRNDTSEDPEEHQVVKKQERQDETKKTRLQSERLTRQLAEGTGFGGEHPAVVRSSFSHPPPEGEGQGKASQKSHLNKPDLCEPRGGQTDKLDSVCTATPQGGGSTTQSHTKLSNTGLRSETKQRADSLHVEKKDKTGKKRAPHGKLPLEERDPWQVVPQETLAVPSLPDELSFKSPPERSALGNKQATGTAPCRSDIGLRSPAAGRMPDPERAKTSILWQRAKEKGLLASPENQSRPGAEPSGGHRQGERSRNRHFRLAVKDPWQAGEDSETGGLAGETGMCLRGGPGFVDTTELTRHSLCQQERRKSSGDVAPPLGGERRSIHHRKDAPSATGQHGRLDSNLFPSRENGNKANDWDRKEKRLSNDFSVLSSRNAWQGDVQREKNAAKIEQSSPRWGMTVREGQHAEKARKARSCNSVSQAGRKSRLSGATSPGSLQDPSFRHFAASMSPPSYSPSPGVSSCFFFSTSSSSSQGVCASSTVRVPHSPTSSCGCPSSSAGLSSSPCDPWGSTSAAPPECLAASATLASSSPTPVTSTACSSTSAAGVSTPVSPVPLSSPPFSASSFCTPPLPQVCGFSPFSASSLPFSSVGSLPSSSPLFPGRFSSPSSETLPVSVTSLPALSCSSPSVLSSVSSPAIGGAGNSSSVQSSSSATFASAAQSRACRVDRSSPPTSAFVSALSSSSSLSTSSASSSVSCTMSLSAPSASHSGASPTPSLLQSAQSMPQAGSFSAEEARGLAGISGSVGMTTENQQSHSQHRNGKQRRSSSKRSSDGGAVKERDSRKESGSHFPCSFASSASLSGAASSSSFSSTPATDVQGSSTVQLLKDCSSSSPIEVSGAADVSLTRRDFSSRGLSKRGHYPVCQGTSTSVSPESPASSVEIQYASSSTSVSCSSSSSSANWSPENRQPPGAFQRARPGSSSLQSSSPDGPVVPTVSQSSSSSVVTEVLSSQSPSDPSACTLPPGAFGPSGQASPSVRLPRKEAALAVYSSMTPAPTTSSGEKQKETSRVLSRSSQEKVNLMSRELPRKKPGSAQGDDASQGKRRAENALEARGELESSPFRRRSRSPVSREPTPRGSSGFLRKANRHFRLPFKAEGHSLSSEEEGEWGRTTGASSPLEEGEIVETPVKIRMAVRCEPGRERVSGSRGGTKELRGEDPGRDRVSVTSPVSLRKEPKNRHGSEEARKREDDIRHSRGNHRRDAKEKGRAEHRSRRQESKRKDEKRRNKERRHSREEKKCREEKDHRRGRDRKKEEREKREDKPSRSPGPGEDAYTRRETREKRRSRSNEKKKKKKDDRRRSRERGRDEEYADRKDQRAKKKKTEKRKKTSDRSSGEHRRIHKDRHAKKDRKERKRSLSRRSLDKPTIPQLKSSPSSVPSSSSLSSSSSPTSSSSTVSSSSPSSLSFASPLSSSRFRVSPSAVPSPAASSTSSSSLVSSSLVRDSSSPRPARVSHSYVSPSSSSSPSRGPKLVTSSALPCSHSPSIVTSGCPIPDSSASKNTPSSCSTSNNSSYPLLSTLRSHVATSPAKLPEVASPCSSSSSHLRTSFCSSLEVKQLEPLSPSSLSSCSVAASSPSPLSPSPSASPRKTLSKSDKEHAPPKVLPFDAAADVLPRRPPSFFSLAASPRRLSRPESSLREFVSPFSTSCARELPSGREERHSPEDYSSLSSLSSPAHTYSVESTTPASAVFVSPPVCSFPETTVEGSTIPSVREKSACIGSSDGEQHSGEGQRRLRKDNDVSETGKKATHQLQDEISRRFLSFPSSDSPCPPTCSGVHMASSSSYSSSSTIASSASSLPLVSRAFPLSSSPCAFTKIACRPQTSTLEERTGALPSGAEGLPAVSVSSSPSCSVLVQCEETRRERQEKVVKGQGISEQKKAVDRSTIWRTHETDGTCKKRADSPLEGGSQKGGRAVEDTATKSTEKMRDSGEKVFHVHPALGKETPTREVTEEKRSTKESTREQVSRSQAGEEVGEQETSGSRDERFVSMEKSKTSSSGKSTEKQQRSCKDRPTLPEEKGEVLRRYRHEGNEESNLVYTEKGKGEEKGQRMREKTNAEDSDGENNAVKKEASIPLSTNSGTGRMSAPREATAVGDSAAFFSPVSEMSHTVHRQGMEKKIEASKPRVSSLTVTEITREKTVKEPSEEENKRATPSEFSSSDDSEISEPSPLCTSRKRSQETSEESRRKEKEEKRPFGSTQESPLLSPFSHLSMPPGTRREINETLPIFSPPLVVSKLGLLSSPGSPPQGSSGLFSCPQGTPSSFSSVSLPDTESPELSQKARNEFPSPFTDRRVFETKVSSCSKSPMNRKEKLERTIATCSEIDGSLHPASSAAAEARATLFALSPCPQEPPTSSSPSLSQEASPAFPSEVPIKKATRCSSSPLSHEGLAANGRDWIEKEIARWVGEQKERSDVLGQKKKKRKPRGPCHSDNLRSRSSSLQRPLTVTGDPVTPDVEVSSSASSASSEVTPSCFPDNQPESTKKNNIAEASSAIPEAASQSQSQMNERSIPVAVVSSCSQGQKNAARPCVEKHLARHESRDSFKDQQASSPRGDTSLEEGTSVSSQSCHRQAVRMESMASSIERRRTISSSPLSRPSDIIPPTPDELLRSGGKPTEEISSSSGVTKNAALEGSYSLSAETAACSTTAICPSMKADTPSTEHPPTDSSLSRDFKRNESPVLGSSEEITPQSGSAFSSTTRVFVGSTEEGKSGGGRHEGIGHVPKVKPSAKAAAAAAVAALRRSRSRSCTTPGSCKSSSLTTLSPLDHMSPSSPGYLPEKRDLNNKEDTTKKKEGQDQEATLCLAGNESGPMKEFRSKASSADVNGEARGAGGEVQLKSNVRMDSFRKDNETDMHDSKSSSRRMAENRPEEIGKRKQVDEISIHPGEPLSTMATEERGRGDNYAGERRESGDNERREEKNLTADTKVHEDETAERGRNVDKLFEEERKAREMKAKVVRTGEEVQEKGLRHTSEREHEESVAQDITDEKQKGTQHLQECVRIETLGQQQEKEEQKREGEDEKAKKERESQLANERQQPGLMDSKGHGECTRQGEEASEVTSLQCDRVTDLSEPPESPDHHHCLGEGKEPNTSTIEQGVKWSLRTRSRASKVQSSEDKGAKGQEGEVLDVALDKGEAGQRREPYTQRIIETRRAKKKKTPEESHDTHTRPASADGNEGKTRDITGVSNEGEKIDRHHDDDEVSPDEAFRSSALQLKQRDERRGVSESDLQVSGEEKKQEGLDVDQAEASTERRRAKSSKKTRSARKRETKTREDNQREKDNSEEEENSCLFEGGLEEEKKNSTPVSNDDPSSALDIRQLRSRRLPRTTTTEGTHEESERDQKRKKQQPSCCGVSSVQTPGKDSSTNVAGGDLQSLHDTTGTEGGGLEVDVSSLQRESSSVGTAKARRDKEPTPSHSTGKKQMKEITSVSPSSQILLSPVSKPPLLPSENNDLEVVLIQEQEGEEGEKANGESGLLVSVDALTSREGEKEAKRSKDGGRLVDDREQHHTPECPRQPENAKEEEEPKQSATSSPSFSRLPLRFTQEGRGTPKSQHEDKGEEQAATRSLPCSLIGSREEDVKPAQARTSLVQSVDQGKGEEVKENEDGVGLSEGSDLEKLIQNSDEGEEEMLEEEDEERELAMEHCLEANDDSQRKDSSYGSPRWNAEWWDHVGWIEVSREDRLGRGTFGDVFQARWRSDMQPLTCCVKCTNSNNNRVEEPGGQESCQGEASHSSRGDEHGREGEEETTTNATTAGGVEEASERQVLNRCTKFLSSTNRTRVSLSGLAASTFASFPECSWCLDNRSQMVCLAVKEYKAQLSAPFQFLREEAFMRHFNAHVIRPLATRSCKEVRNSLVLHTKAPAPPLKEKEGAAKQQEDVSEMRREKKNSKNEPVGNEVEGREGSPADKKDPSNGEDGGLVAKKESSGTGGSQRNIGFSRRKEEIARLSSKEGQSVPRGREEKPHEVQRSGEALRKFQLLMPRAQGDLTRMLKRLVLRRAKLKLLLAWEEERLSLEAAGQRNFSTGLAMPEQTERKTVHEEAKEKKKNTVSDESGSKEEEKKTTKEGEQGDGTSLVKSVDASGKQATPAVALTTTTTTTAGLSLASLSSSSNTSSDSLTSSSSSLSSSRKGWGSWGAPGLTEFEVKFLMAQLLSGGAFLQCCCEADIARIVDVKPSNVLVFCRPQDIYSPLRWLLCLADFGSSLVLHPTEHLSASTPWAAGLDEKRRCWRVQVQKQLATYNQGTTYTNAPEALRFDRFGRLRDPSGPILASLISSPSGDGLLQGGEASHRKRLIVSARGKERSSPDGVNASASWSRGNSSGGVRLQQGTGERGTWLLSGGGRCRRRIEGDGEEAYSFERRDRKLLMPSFGVSSRDEERKKRLRGENSVSDLERKNGKIVRTSPLPMSSVGDHKHLGHHENSTGNQRVDGRVCVQSVQTTTGVGGSSRAEGSKVCGEETGEEERKKRRILVEASRGEIGRDERLIGGDAKEDMLFSSSFSVSKDVGYGLSHNSNDKDLNLQRSTPHIASTRLHLNSSSGAGNEKGNSSLHQMCLLSSQSGKSYSLSSRAGGIGGAGNTHSNTSGQSNSGSSSTVSISSITTVSSGTRQKEKEWLRQLKKHQMLGIVGLCNQNSLEKNTATVSSTGRLGGGSAGQGIARKGREEQGENFLGRLVSKVHAKRRLVERELEGERRDKGTSSVLTKRGGESAVVEKETAGGMLEKGDHEEEEHKKTEGSKTDGSSKEKGTTSHLTENLRGGEKERNQEREIEGRKCHTISPRGGSGKNPPGRPERRSTILAEGEEVTKETRGLRQVLSGPRGSGCTSTGGEQKRKEATPVQHLPITKHSDAWSFGVTLGELAKGGGCCCCPAFRRWQKLRDGFHEGEGEDEQDEGQCTCMTPLTSELFEKAEKKARVILRRMRTQKLAERDSVNLPLSSSRMPLDSPASLPSTGERRGIGNGWATKAGSGGHDGNGMKRRDKEKNEENKTEDQKEECNHNTAMRTDTSKDREAFVLSSIWGTLPRQYGTYWRAAKEVVISIGHGLFRLKGEEEQKKLREKARASAMRWCGRPAEALDEEETRQLHKLAWNWVIAMQTAWLCDCPDSQRVSRLRQHSALAYPYSSSFSPSFWSLLSSLLAYSASERLLPAEALGHTWFSVSQTRTATTSPMELFTLIDSLPGFQELHLPAEHRTDRNKRLRYNAPPTGPSGLAGGIPVLGSLRGKANSRVAKQPCQQHLPSSAISSPITTAVPSCTSAGSMTTTSVSSSVLPDTDLKKTKDTFSHTRKDKSSLLATSSRYSSSPLYGGYGCVARRPHAWYTGALHGVSPSHSASLVASLLSSNRSLSSESKHNGNPGLDAGNRHGVKGLILTSNSNNLSASDTLSRSGIKEKDDNMKGIVITRKHQDEEGDAHRSAKNAAVVIARDEREESNDDRGGERIPNEGEEGRSDAQGSSKDRGEERTNVETHMGESGEQGSLNDLMITYGGEQDEHNKENDSNGNSHHLLRPNQKMKKQDSFSYNGNGETAKTKLTQMSSCQIDTKASCLIDTPMGDPEGTRDAKEKEEAEEKENCRKMALEKNLKNISLFYLAPWQVAGCSADEFVQAVCTQEAHVLSKNERLLWGRTGLVLKTLLSLKQKHSWSWEEVCSSYAAHKLGEKLLQMHDEKMKKLSKSSLGGGSLVTSSLSSSLPFIDKTISNRRHAQQQEEEEKEMQAQ</sequence>
<feature type="compositionally biased region" description="Basic and acidic residues" evidence="1">
    <location>
        <begin position="5387"/>
        <end position="5410"/>
    </location>
</feature>
<dbReference type="Gene3D" id="1.10.510.10">
    <property type="entry name" value="Transferase(Phosphotransferase) domain 1"/>
    <property type="match status" value="1"/>
</dbReference>
<feature type="compositionally biased region" description="Basic and acidic residues" evidence="1">
    <location>
        <begin position="4316"/>
        <end position="4330"/>
    </location>
</feature>
<feature type="compositionally biased region" description="Basic and acidic residues" evidence="1">
    <location>
        <begin position="2602"/>
        <end position="2620"/>
    </location>
</feature>
<feature type="compositionally biased region" description="Basic and acidic residues" evidence="1">
    <location>
        <begin position="5835"/>
        <end position="5882"/>
    </location>
</feature>
<feature type="region of interest" description="Disordered" evidence="1">
    <location>
        <begin position="2294"/>
        <end position="2517"/>
    </location>
</feature>
<feature type="compositionally biased region" description="Low complexity" evidence="1">
    <location>
        <begin position="2911"/>
        <end position="2928"/>
    </location>
</feature>
<feature type="compositionally biased region" description="Low complexity" evidence="1">
    <location>
        <begin position="388"/>
        <end position="406"/>
    </location>
</feature>
<feature type="compositionally biased region" description="Low complexity" evidence="1">
    <location>
        <begin position="2880"/>
        <end position="2893"/>
    </location>
</feature>
<feature type="compositionally biased region" description="Basic and acidic residues" evidence="1">
    <location>
        <begin position="5171"/>
        <end position="5187"/>
    </location>
</feature>
<feature type="compositionally biased region" description="Polar residues" evidence="1">
    <location>
        <begin position="1439"/>
        <end position="1448"/>
    </location>
</feature>
<evidence type="ECO:0000313" key="2">
    <source>
        <dbReference type="EMBL" id="PHJ21753.1"/>
    </source>
</evidence>
<feature type="compositionally biased region" description="Basic and acidic residues" evidence="1">
    <location>
        <begin position="1601"/>
        <end position="1693"/>
    </location>
</feature>
<feature type="region of interest" description="Disordered" evidence="1">
    <location>
        <begin position="4441"/>
        <end position="4498"/>
    </location>
</feature>
<organism evidence="2 3">
    <name type="scientific">Cystoisospora suis</name>
    <dbReference type="NCBI Taxonomy" id="483139"/>
    <lineage>
        <taxon>Eukaryota</taxon>
        <taxon>Sar</taxon>
        <taxon>Alveolata</taxon>
        <taxon>Apicomplexa</taxon>
        <taxon>Conoidasida</taxon>
        <taxon>Coccidia</taxon>
        <taxon>Eucoccidiorida</taxon>
        <taxon>Eimeriorina</taxon>
        <taxon>Sarcocystidae</taxon>
        <taxon>Cystoisospora</taxon>
    </lineage>
</organism>
<feature type="region of interest" description="Disordered" evidence="1">
    <location>
        <begin position="5957"/>
        <end position="5979"/>
    </location>
</feature>
<feature type="region of interest" description="Disordered" evidence="1">
    <location>
        <begin position="5342"/>
        <end position="5418"/>
    </location>
</feature>
<feature type="region of interest" description="Disordered" evidence="1">
    <location>
        <begin position="4854"/>
        <end position="4877"/>
    </location>
</feature>
<feature type="region of interest" description="Disordered" evidence="1">
    <location>
        <begin position="2768"/>
        <end position="3050"/>
    </location>
</feature>
<feature type="compositionally biased region" description="Basic and acidic residues" evidence="1">
    <location>
        <begin position="1567"/>
        <end position="1593"/>
    </location>
</feature>
<feature type="region of interest" description="Disordered" evidence="1">
    <location>
        <begin position="5056"/>
        <end position="5079"/>
    </location>
</feature>
<feature type="compositionally biased region" description="Low complexity" evidence="1">
    <location>
        <begin position="4996"/>
        <end position="5022"/>
    </location>
</feature>
<proteinExistence type="predicted"/>
<feature type="compositionally biased region" description="Basic and acidic residues" evidence="1">
    <location>
        <begin position="3430"/>
        <end position="3450"/>
    </location>
</feature>
<dbReference type="EMBL" id="MIGC01002042">
    <property type="protein sequence ID" value="PHJ21753.1"/>
    <property type="molecule type" value="Genomic_DNA"/>
</dbReference>
<feature type="compositionally biased region" description="Low complexity" evidence="1">
    <location>
        <begin position="1964"/>
        <end position="1973"/>
    </location>
</feature>
<feature type="region of interest" description="Disordered" evidence="1">
    <location>
        <begin position="5666"/>
        <end position="5705"/>
    </location>
</feature>
<feature type="compositionally biased region" description="Basic and acidic residues" evidence="1">
    <location>
        <begin position="3200"/>
        <end position="3218"/>
    </location>
</feature>
<feature type="compositionally biased region" description="Basic and acidic residues" evidence="1">
    <location>
        <begin position="429"/>
        <end position="466"/>
    </location>
</feature>
<feature type="compositionally biased region" description="Polar residues" evidence="1">
    <location>
        <begin position="4003"/>
        <end position="4012"/>
    </location>
</feature>